<reference evidence="10 11" key="1">
    <citation type="submission" date="2015-08" db="EMBL/GenBank/DDBJ databases">
        <title>The genome of the Asian arowana (Scleropages formosus).</title>
        <authorList>
            <person name="Tan M.H."/>
            <person name="Gan H.M."/>
            <person name="Croft L.J."/>
            <person name="Austin C.M."/>
        </authorList>
    </citation>
    <scope>NUCLEOTIDE SEQUENCE [LARGE SCALE GENOMIC DNA]</scope>
    <source>
        <strain evidence="10">Aro1</strain>
    </source>
</reference>
<organism evidence="10 11">
    <name type="scientific">Scleropages formosus</name>
    <name type="common">Asian bonytongue</name>
    <name type="synonym">Osteoglossum formosum</name>
    <dbReference type="NCBI Taxonomy" id="113540"/>
    <lineage>
        <taxon>Eukaryota</taxon>
        <taxon>Metazoa</taxon>
        <taxon>Chordata</taxon>
        <taxon>Craniata</taxon>
        <taxon>Vertebrata</taxon>
        <taxon>Euteleostomi</taxon>
        <taxon>Actinopterygii</taxon>
        <taxon>Neopterygii</taxon>
        <taxon>Teleostei</taxon>
        <taxon>Osteoglossocephala</taxon>
        <taxon>Osteoglossomorpha</taxon>
        <taxon>Osteoglossiformes</taxon>
        <taxon>Osteoglossidae</taxon>
        <taxon>Scleropages</taxon>
    </lineage>
</organism>
<keyword evidence="1 5" id="KW-0403">Intermediate filament</keyword>
<name>A0A0P7VGP6_SCLFO</name>
<feature type="domain" description="LTD" evidence="8">
    <location>
        <begin position="474"/>
        <end position="596"/>
    </location>
</feature>
<sequence length="633" mass="71759">MASATSTPVSSTSRGPRTTRRSAAGASQSPSSSGSSPTRMSRVQEMEELRQLNDRLAAYIERVRQLESDKRCMQRLLEEKEDCSAREVGSMRLLYETELADARKVLDTTAKDRARLQIELSRLSEEHARLQTRNNKTESDLTTAVERWRSVEAALNSREAEFANLLSENRIQEKEMLELRAQVSNVGVGDTVYRLEGALQHAKTQLHEEMLHRVDLENQLQTAHEQMDFQKHISEEEVKEMRTRHESRLLEVESGRKKEFESKLAEALQQLRQEHEVQVLQYKEELGKTFGAKELLLGQPQCKCLDEIGQRATQRIQLENAQQAATKHSDLVSSTREELADNKMKLDNLAAQLSQTQKKNCTLEIRVRDLEDTLDRERRASQRRMLEKDQEMSDMRQQMQAQLEDYENLLDVKLALDMEINAYRKMLEGEEQRLHLSPSPSQHGAVARTHMPASQRTRGRKRKMEGRYSGSSGYKISQHASSRGSVSIDEIDLEGNYIKLRNNSDTDQPLGGWVIRKSHRTAPDIVFQIPPSYVLNGRQTVTIWGSSAGVTSNPPSDLVWGTQQNWGAVDDVRVVLVNAHDEEIAERRLLCVAQGGGGDSEVELEEEEAIAVSEGHLRRQGQHGAEEASCAVM</sequence>
<dbReference type="SUPFAM" id="SSF64593">
    <property type="entry name" value="Intermediate filament protein, coiled coil region"/>
    <property type="match status" value="2"/>
</dbReference>
<keyword evidence="3" id="KW-0449">Lipoprotein</keyword>
<dbReference type="Gene3D" id="2.60.40.1260">
    <property type="entry name" value="Lamin Tail domain"/>
    <property type="match status" value="1"/>
</dbReference>
<evidence type="ECO:0000259" key="8">
    <source>
        <dbReference type="PROSITE" id="PS51841"/>
    </source>
</evidence>
<dbReference type="STRING" id="113540.ENSSFOP00015025026"/>
<dbReference type="GO" id="GO:0031507">
    <property type="term" value="P:heterochromatin formation"/>
    <property type="evidence" value="ECO:0007669"/>
    <property type="project" value="TreeGrafter"/>
</dbReference>
<feature type="compositionally biased region" description="Low complexity" evidence="7">
    <location>
        <begin position="1"/>
        <end position="37"/>
    </location>
</feature>
<dbReference type="Pfam" id="PF00038">
    <property type="entry name" value="Filament"/>
    <property type="match status" value="2"/>
</dbReference>
<dbReference type="Gene3D" id="1.20.5.170">
    <property type="match status" value="1"/>
</dbReference>
<dbReference type="GO" id="GO:0090435">
    <property type="term" value="P:protein localization to nuclear envelope"/>
    <property type="evidence" value="ECO:0007669"/>
    <property type="project" value="TreeGrafter"/>
</dbReference>
<dbReference type="PANTHER" id="PTHR45721">
    <property type="entry name" value="LAMIN DM0-RELATED"/>
    <property type="match status" value="1"/>
</dbReference>
<comment type="similarity">
    <text evidence="5">Belongs to the intermediate filament family.</text>
</comment>
<evidence type="ECO:0000313" key="10">
    <source>
        <dbReference type="EMBL" id="KPP74666.1"/>
    </source>
</evidence>
<evidence type="ECO:0000256" key="2">
    <source>
        <dbReference type="ARBA" id="ARBA00023054"/>
    </source>
</evidence>
<dbReference type="Gene3D" id="1.20.5.1160">
    <property type="entry name" value="Vasodilator-stimulated phosphoprotein"/>
    <property type="match status" value="2"/>
</dbReference>
<evidence type="ECO:0000256" key="7">
    <source>
        <dbReference type="SAM" id="MobiDB-lite"/>
    </source>
</evidence>
<comment type="subcellular location">
    <subcellularLocation>
        <location evidence="4">Nucleus lamina</location>
    </subcellularLocation>
</comment>
<protein>
    <submittedName>
        <fullName evidence="10">Lamin-L(III)-like</fullName>
    </submittedName>
</protein>
<gene>
    <name evidence="10" type="ORF">Z043_106161</name>
</gene>
<keyword evidence="2 6" id="KW-0175">Coiled coil</keyword>
<dbReference type="SMART" id="SM01391">
    <property type="entry name" value="Filament"/>
    <property type="match status" value="1"/>
</dbReference>
<feature type="region of interest" description="Disordered" evidence="7">
    <location>
        <begin position="1"/>
        <end position="44"/>
    </location>
</feature>
<keyword evidence="3" id="KW-0636">Prenylation</keyword>
<evidence type="ECO:0000256" key="5">
    <source>
        <dbReference type="RuleBase" id="RU000685"/>
    </source>
</evidence>
<dbReference type="InterPro" id="IPR039008">
    <property type="entry name" value="IF_rod_dom"/>
</dbReference>
<feature type="coiled-coil region" evidence="6">
    <location>
        <begin position="250"/>
        <end position="285"/>
    </location>
</feature>
<feature type="coiled-coil region" evidence="6">
    <location>
        <begin position="389"/>
        <end position="416"/>
    </location>
</feature>
<dbReference type="GO" id="GO:0007097">
    <property type="term" value="P:nuclear migration"/>
    <property type="evidence" value="ECO:0007669"/>
    <property type="project" value="TreeGrafter"/>
</dbReference>
<proteinExistence type="inferred from homology"/>
<evidence type="ECO:0000256" key="4">
    <source>
        <dbReference type="ARBA" id="ARBA00024186"/>
    </source>
</evidence>
<evidence type="ECO:0000256" key="3">
    <source>
        <dbReference type="ARBA" id="ARBA00023289"/>
    </source>
</evidence>
<dbReference type="GO" id="GO:0005200">
    <property type="term" value="F:structural constituent of cytoskeleton"/>
    <property type="evidence" value="ECO:0007669"/>
    <property type="project" value="TreeGrafter"/>
</dbReference>
<feature type="domain" description="IF rod" evidence="9">
    <location>
        <begin position="45"/>
        <end position="434"/>
    </location>
</feature>
<dbReference type="GO" id="GO:0005882">
    <property type="term" value="C:intermediate filament"/>
    <property type="evidence" value="ECO:0007669"/>
    <property type="project" value="UniProtKB-KW"/>
</dbReference>
<dbReference type="InterPro" id="IPR001322">
    <property type="entry name" value="Lamin_tail_dom"/>
</dbReference>
<evidence type="ECO:0000259" key="9">
    <source>
        <dbReference type="PROSITE" id="PS51842"/>
    </source>
</evidence>
<dbReference type="EMBL" id="JARO02001702">
    <property type="protein sequence ID" value="KPP74666.1"/>
    <property type="molecule type" value="Genomic_DNA"/>
</dbReference>
<dbReference type="InterPro" id="IPR018039">
    <property type="entry name" value="IF_conserved"/>
</dbReference>
<feature type="region of interest" description="Disordered" evidence="7">
    <location>
        <begin position="435"/>
        <end position="481"/>
    </location>
</feature>
<dbReference type="SUPFAM" id="SSF74853">
    <property type="entry name" value="Lamin A/C globular tail domain"/>
    <property type="match status" value="1"/>
</dbReference>
<accession>A0A0P7VGP6</accession>
<dbReference type="PANTHER" id="PTHR45721:SF16">
    <property type="entry name" value="LAMIN-L(III)"/>
    <property type="match status" value="1"/>
</dbReference>
<evidence type="ECO:0000313" key="11">
    <source>
        <dbReference type="Proteomes" id="UP000034805"/>
    </source>
</evidence>
<dbReference type="AlphaFoldDB" id="A0A0P7VGP6"/>
<dbReference type="Proteomes" id="UP000034805">
    <property type="component" value="Unassembled WGS sequence"/>
</dbReference>
<dbReference type="PROSITE" id="PS00226">
    <property type="entry name" value="IF_ROD_1"/>
    <property type="match status" value="1"/>
</dbReference>
<dbReference type="GO" id="GO:0051664">
    <property type="term" value="P:nuclear pore localization"/>
    <property type="evidence" value="ECO:0007669"/>
    <property type="project" value="TreeGrafter"/>
</dbReference>
<evidence type="ECO:0000256" key="1">
    <source>
        <dbReference type="ARBA" id="ARBA00022754"/>
    </source>
</evidence>
<comment type="caution">
    <text evidence="10">The sequence shown here is derived from an EMBL/GenBank/DDBJ whole genome shotgun (WGS) entry which is preliminary data.</text>
</comment>
<feature type="compositionally biased region" description="Polar residues" evidence="7">
    <location>
        <begin position="469"/>
        <end position="481"/>
    </location>
</feature>
<evidence type="ECO:0000256" key="6">
    <source>
        <dbReference type="SAM" id="Coils"/>
    </source>
</evidence>
<dbReference type="PROSITE" id="PS51842">
    <property type="entry name" value="IF_ROD_2"/>
    <property type="match status" value="1"/>
</dbReference>
<dbReference type="GO" id="GO:0005652">
    <property type="term" value="C:nuclear lamina"/>
    <property type="evidence" value="ECO:0007669"/>
    <property type="project" value="UniProtKB-SubCell"/>
</dbReference>
<dbReference type="InterPro" id="IPR036415">
    <property type="entry name" value="Lamin_tail_dom_sf"/>
</dbReference>
<dbReference type="GO" id="GO:0006998">
    <property type="term" value="P:nuclear envelope organization"/>
    <property type="evidence" value="ECO:0007669"/>
    <property type="project" value="TreeGrafter"/>
</dbReference>
<dbReference type="PROSITE" id="PS51841">
    <property type="entry name" value="LTD"/>
    <property type="match status" value="1"/>
</dbReference>
<dbReference type="Pfam" id="PF00932">
    <property type="entry name" value="LTD"/>
    <property type="match status" value="1"/>
</dbReference>